<gene>
    <name evidence="7" type="ORF">FHP24_13555</name>
</gene>
<evidence type="ECO:0000313" key="8">
    <source>
        <dbReference type="Proteomes" id="UP000311605"/>
    </source>
</evidence>
<organism evidence="7 8">
    <name type="scientific">Aliirhizobium smilacinae</name>
    <dbReference type="NCBI Taxonomy" id="1395944"/>
    <lineage>
        <taxon>Bacteria</taxon>
        <taxon>Pseudomonadati</taxon>
        <taxon>Pseudomonadota</taxon>
        <taxon>Alphaproteobacteria</taxon>
        <taxon>Hyphomicrobiales</taxon>
        <taxon>Rhizobiaceae</taxon>
        <taxon>Aliirhizobium</taxon>
    </lineage>
</organism>
<feature type="transmembrane region" description="Helical" evidence="6">
    <location>
        <begin position="183"/>
        <end position="204"/>
    </location>
</feature>
<reference evidence="7 8" key="1">
    <citation type="submission" date="2019-06" db="EMBL/GenBank/DDBJ databases">
        <title>The draft genome of Rhizobium smilacinae PTYR-5.</title>
        <authorList>
            <person name="Liu L."/>
            <person name="Li L."/>
            <person name="Zhang X."/>
        </authorList>
    </citation>
    <scope>NUCLEOTIDE SEQUENCE [LARGE SCALE GENOMIC DNA]</scope>
    <source>
        <strain evidence="7 8">PTYR-5</strain>
    </source>
</reference>
<evidence type="ECO:0000313" key="7">
    <source>
        <dbReference type="EMBL" id="TNM63806.1"/>
    </source>
</evidence>
<dbReference type="InterPro" id="IPR004923">
    <property type="entry name" value="FTR1/Fip1/EfeU"/>
</dbReference>
<dbReference type="AlphaFoldDB" id="A0A5C4XK09"/>
<feature type="transmembrane region" description="Helical" evidence="6">
    <location>
        <begin position="40"/>
        <end position="61"/>
    </location>
</feature>
<name>A0A5C4XK09_9HYPH</name>
<keyword evidence="5 6" id="KW-0472">Membrane</keyword>
<feature type="transmembrane region" description="Helical" evidence="6">
    <location>
        <begin position="114"/>
        <end position="132"/>
    </location>
</feature>
<proteinExistence type="inferred from homology"/>
<evidence type="ECO:0000256" key="6">
    <source>
        <dbReference type="SAM" id="Phobius"/>
    </source>
</evidence>
<dbReference type="EMBL" id="VDMN01000002">
    <property type="protein sequence ID" value="TNM63806.1"/>
    <property type="molecule type" value="Genomic_DNA"/>
</dbReference>
<accession>A0A5C4XK09</accession>
<feature type="transmembrane region" description="Helical" evidence="6">
    <location>
        <begin position="73"/>
        <end position="93"/>
    </location>
</feature>
<dbReference type="PANTHER" id="PTHR31632">
    <property type="entry name" value="IRON TRANSPORTER FTH1"/>
    <property type="match status" value="1"/>
</dbReference>
<sequence length="280" mass="30317">MFASIAFVVWRESVEALLVIGILDAWLVGRSIDTRRARGFLWGGAIAGLGVAAVLAALLLWLGEAVSDETQTIYQTVIALLAAALILQMVFWMRRHGRSMRSELEGSMNRAVTAGSWWGVFTLALIAVAREGSETVVFIYGILSAGVLGSLTAGLLAGLTGFGLAAITYALLMTGSRVISWRLFFRISEIVLLFLACGLLMTGVDGLINLDILPRLSRALWNTNFLLSDGTTAGGFFASMTGYRARPNLMELIGFCSYWIVVLAVIYRPRKNSLSATAPR</sequence>
<comment type="similarity">
    <text evidence="2">Belongs to the oxidase-dependent Fe transporter (OFeT) (TC 9.A.10.1) family.</text>
</comment>
<evidence type="ECO:0000256" key="3">
    <source>
        <dbReference type="ARBA" id="ARBA00022692"/>
    </source>
</evidence>
<keyword evidence="8" id="KW-1185">Reference proteome</keyword>
<evidence type="ECO:0000256" key="2">
    <source>
        <dbReference type="ARBA" id="ARBA00008333"/>
    </source>
</evidence>
<protein>
    <submittedName>
        <fullName evidence="7">FTR1 family iron permease</fullName>
    </submittedName>
</protein>
<feature type="transmembrane region" description="Helical" evidence="6">
    <location>
        <begin position="249"/>
        <end position="267"/>
    </location>
</feature>
<dbReference type="GO" id="GO:0033573">
    <property type="term" value="C:high-affinity iron permease complex"/>
    <property type="evidence" value="ECO:0007669"/>
    <property type="project" value="InterPro"/>
</dbReference>
<feature type="transmembrane region" description="Helical" evidence="6">
    <location>
        <begin position="138"/>
        <end position="171"/>
    </location>
</feature>
<keyword evidence="4 6" id="KW-1133">Transmembrane helix</keyword>
<dbReference type="Pfam" id="PF03239">
    <property type="entry name" value="FTR1"/>
    <property type="match status" value="1"/>
</dbReference>
<dbReference type="GO" id="GO:0015093">
    <property type="term" value="F:ferrous iron transmembrane transporter activity"/>
    <property type="evidence" value="ECO:0007669"/>
    <property type="project" value="TreeGrafter"/>
</dbReference>
<dbReference type="OrthoDB" id="7260758at2"/>
<feature type="transmembrane region" description="Helical" evidence="6">
    <location>
        <begin position="6"/>
        <end position="28"/>
    </location>
</feature>
<dbReference type="Proteomes" id="UP000311605">
    <property type="component" value="Unassembled WGS sequence"/>
</dbReference>
<keyword evidence="3 6" id="KW-0812">Transmembrane</keyword>
<evidence type="ECO:0000256" key="5">
    <source>
        <dbReference type="ARBA" id="ARBA00023136"/>
    </source>
</evidence>
<comment type="caution">
    <text evidence="7">The sequence shown here is derived from an EMBL/GenBank/DDBJ whole genome shotgun (WGS) entry which is preliminary data.</text>
</comment>
<comment type="subcellular location">
    <subcellularLocation>
        <location evidence="1">Membrane</location>
        <topology evidence="1">Multi-pass membrane protein</topology>
    </subcellularLocation>
</comment>
<evidence type="ECO:0000256" key="4">
    <source>
        <dbReference type="ARBA" id="ARBA00022989"/>
    </source>
</evidence>
<evidence type="ECO:0000256" key="1">
    <source>
        <dbReference type="ARBA" id="ARBA00004141"/>
    </source>
</evidence>
<dbReference type="RefSeq" id="WP_139676711.1">
    <property type="nucleotide sequence ID" value="NZ_VDMN01000002.1"/>
</dbReference>
<dbReference type="PANTHER" id="PTHR31632:SF2">
    <property type="entry name" value="PLASMA MEMBRANE IRON PERMEASE"/>
    <property type="match status" value="1"/>
</dbReference>